<organism evidence="2">
    <name type="scientific">Rhizophora mucronata</name>
    <name type="common">Asiatic mangrove</name>
    <dbReference type="NCBI Taxonomy" id="61149"/>
    <lineage>
        <taxon>Eukaryota</taxon>
        <taxon>Viridiplantae</taxon>
        <taxon>Streptophyta</taxon>
        <taxon>Embryophyta</taxon>
        <taxon>Tracheophyta</taxon>
        <taxon>Spermatophyta</taxon>
        <taxon>Magnoliopsida</taxon>
        <taxon>eudicotyledons</taxon>
        <taxon>Gunneridae</taxon>
        <taxon>Pentapetalae</taxon>
        <taxon>rosids</taxon>
        <taxon>fabids</taxon>
        <taxon>Malpighiales</taxon>
        <taxon>Rhizophoraceae</taxon>
        <taxon>Rhizophora</taxon>
    </lineage>
</organism>
<evidence type="ECO:0000256" key="1">
    <source>
        <dbReference type="SAM" id="MobiDB-lite"/>
    </source>
</evidence>
<dbReference type="AlphaFoldDB" id="A0A2P2PQH3"/>
<protein>
    <submittedName>
        <fullName evidence="2">Uncharacterized protein MANES_06G099700</fullName>
    </submittedName>
</protein>
<proteinExistence type="predicted"/>
<name>A0A2P2PQH3_RHIMU</name>
<feature type="region of interest" description="Disordered" evidence="1">
    <location>
        <begin position="78"/>
        <end position="105"/>
    </location>
</feature>
<reference evidence="2" key="1">
    <citation type="submission" date="2018-02" db="EMBL/GenBank/DDBJ databases">
        <title>Rhizophora mucronata_Transcriptome.</title>
        <authorList>
            <person name="Meera S.P."/>
            <person name="Sreeshan A."/>
            <person name="Augustine A."/>
        </authorList>
    </citation>
    <scope>NUCLEOTIDE SEQUENCE</scope>
    <source>
        <tissue evidence="2">Leaf</tissue>
    </source>
</reference>
<evidence type="ECO:0000313" key="2">
    <source>
        <dbReference type="EMBL" id="MBX56941.1"/>
    </source>
</evidence>
<sequence length="105" mass="11581">MFNRCFEEGAEEFLVKPVKLSDVKRLKDFIMKGEGDGNGERITLKRKMQGVFSSSPPSPSPSLAVSSSQLLVFDESKSNLLPDLPPSSPSITKGLSKRPRLQSRD</sequence>
<accession>A0A2P2PQH3</accession>
<dbReference type="EMBL" id="GGEC01076457">
    <property type="protein sequence ID" value="MBX56941.1"/>
    <property type="molecule type" value="Transcribed_RNA"/>
</dbReference>
<feature type="compositionally biased region" description="Basic residues" evidence="1">
    <location>
        <begin position="95"/>
        <end position="105"/>
    </location>
</feature>